<proteinExistence type="predicted"/>
<accession>A0A3M7TWE7</accession>
<protein>
    <submittedName>
        <fullName evidence="1">Flagellar protein</fullName>
    </submittedName>
</protein>
<keyword evidence="1" id="KW-0282">Flagellum</keyword>
<keyword evidence="2" id="KW-1185">Reference proteome</keyword>
<dbReference type="EMBL" id="RHIB01000001">
    <property type="protein sequence ID" value="RNA69589.1"/>
    <property type="molecule type" value="Genomic_DNA"/>
</dbReference>
<dbReference type="NCBIfam" id="TIGR02530">
    <property type="entry name" value="flg_new"/>
    <property type="match status" value="1"/>
</dbReference>
<dbReference type="AlphaFoldDB" id="A0A3M7TWE7"/>
<evidence type="ECO:0000313" key="1">
    <source>
        <dbReference type="EMBL" id="RNA69589.1"/>
    </source>
</evidence>
<dbReference type="OrthoDB" id="165650at2"/>
<keyword evidence="1" id="KW-0966">Cell projection</keyword>
<evidence type="ECO:0000313" key="2">
    <source>
        <dbReference type="Proteomes" id="UP000278746"/>
    </source>
</evidence>
<keyword evidence="1" id="KW-0969">Cilium</keyword>
<sequence>MEITTHHLLNPLRIPSVKQNKPLSGKAFQSYLHETLSGSIKVSKHAEKRMNDRNILLSETTWSKIESKLEEAKQKGVNESLVLTTEAALVISAKNETVITAMKRKEASSQLFTGINGVIIID</sequence>
<comment type="caution">
    <text evidence="1">The sequence shown here is derived from an EMBL/GenBank/DDBJ whole genome shotgun (WGS) entry which is preliminary data.</text>
</comment>
<dbReference type="RefSeq" id="WP_122897106.1">
    <property type="nucleotide sequence ID" value="NZ_RHIB01000001.1"/>
</dbReference>
<dbReference type="Pfam" id="PF12611">
    <property type="entry name" value="Flagellar_put"/>
    <property type="match status" value="1"/>
</dbReference>
<dbReference type="Proteomes" id="UP000278746">
    <property type="component" value="Unassembled WGS sequence"/>
</dbReference>
<gene>
    <name evidence="1" type="ORF">EBO34_06535</name>
</gene>
<organism evidence="1 2">
    <name type="scientific">Alteribacter keqinensis</name>
    <dbReference type="NCBI Taxonomy" id="2483800"/>
    <lineage>
        <taxon>Bacteria</taxon>
        <taxon>Bacillati</taxon>
        <taxon>Bacillota</taxon>
        <taxon>Bacilli</taxon>
        <taxon>Bacillales</taxon>
        <taxon>Bacillaceae</taxon>
        <taxon>Alteribacter</taxon>
    </lineage>
</organism>
<name>A0A3M7TWE7_9BACI</name>
<reference evidence="1 2" key="1">
    <citation type="submission" date="2018-10" db="EMBL/GenBank/DDBJ databases">
        <title>Bacillus Keqinensis sp. nov., a moderately halophilic bacterium isolated from a saline-alkaline lake.</title>
        <authorList>
            <person name="Wang H."/>
        </authorList>
    </citation>
    <scope>NUCLEOTIDE SEQUENCE [LARGE SCALE GENOMIC DNA]</scope>
    <source>
        <strain evidence="1 2">KQ-3</strain>
    </source>
</reference>
<dbReference type="InterPro" id="IPR013367">
    <property type="entry name" value="Flagellar_put"/>
</dbReference>